<dbReference type="Proteomes" id="UP000002881">
    <property type="component" value="Chromosome"/>
</dbReference>
<evidence type="ECO:0000256" key="1">
    <source>
        <dbReference type="SAM" id="MobiDB-lite"/>
    </source>
</evidence>
<feature type="chain" id="PRO_5003658318" evidence="2">
    <location>
        <begin position="24"/>
        <end position="358"/>
    </location>
</feature>
<dbReference type="AlphaFoldDB" id="I2F4P9"/>
<reference evidence="3 4" key="1">
    <citation type="journal article" date="2012" name="Genome Biol. Evol.">
        <title>Genome Sequence of the Mesophilic Thermotogales Bacterium Mesotoga prima MesG1.Ag.4.2 Reveals the Largest Thermotogales Genome To Date.</title>
        <authorList>
            <person name="Zhaxybayeva O."/>
            <person name="Swithers K.S."/>
            <person name="Foght J."/>
            <person name="Green A.G."/>
            <person name="Bruce D."/>
            <person name="Detter C."/>
            <person name="Han S."/>
            <person name="Teshima H."/>
            <person name="Han J."/>
            <person name="Woyke T."/>
            <person name="Pitluck S."/>
            <person name="Nolan M."/>
            <person name="Ivanova N."/>
            <person name="Pati A."/>
            <person name="Land M.L."/>
            <person name="Dlutek M."/>
            <person name="Doolittle W.F."/>
            <person name="Noll K.M."/>
            <person name="Nesbo C.L."/>
        </authorList>
    </citation>
    <scope>NUCLEOTIDE SEQUENCE [LARGE SCALE GENOMIC DNA]</scope>
    <source>
        <strain evidence="4">mesG1.Ag.4.2</strain>
    </source>
</reference>
<dbReference type="STRING" id="660470.Theba_1205"/>
<feature type="region of interest" description="Disordered" evidence="1">
    <location>
        <begin position="68"/>
        <end position="109"/>
    </location>
</feature>
<evidence type="ECO:0000313" key="3">
    <source>
        <dbReference type="EMBL" id="AFK06902.1"/>
    </source>
</evidence>
<feature type="compositionally biased region" description="Polar residues" evidence="1">
    <location>
        <begin position="95"/>
        <end position="109"/>
    </location>
</feature>
<keyword evidence="4" id="KW-1185">Reference proteome</keyword>
<evidence type="ECO:0000313" key="4">
    <source>
        <dbReference type="Proteomes" id="UP000002881"/>
    </source>
</evidence>
<keyword evidence="2" id="KW-0732">Signal</keyword>
<dbReference type="KEGG" id="mpg:Theba_1205"/>
<dbReference type="HOGENOM" id="CLU_773405_0_0_0"/>
<dbReference type="GeneID" id="87107015"/>
<protein>
    <submittedName>
        <fullName evidence="3">Uncharacterized protein</fullName>
    </submittedName>
</protein>
<feature type="signal peptide" evidence="2">
    <location>
        <begin position="1"/>
        <end position="23"/>
    </location>
</feature>
<gene>
    <name evidence="3" type="ORF">Theba_1205</name>
</gene>
<evidence type="ECO:0000256" key="2">
    <source>
        <dbReference type="SAM" id="SignalP"/>
    </source>
</evidence>
<dbReference type="RefSeq" id="WP_014730889.1">
    <property type="nucleotide sequence ID" value="NC_017934.1"/>
</dbReference>
<accession>I2F4P9</accession>
<sequence length="358" mass="40116" precursor="true">MRRNHFYFFFLMLFIFISISSLAGNNDSTDSADATVTTYFEDVAREILAMDSFDDLFSLDGFFEDDPAAELTPSQPIPPTPVSTVSHEDPAMPSITPQATQSETESPESTLTWKYEPYADSLLPGGIAFEFEAGDPVMGIPDVVKFYKEGVVVDTLAGKTIMSPVIVSDVPFPGQKTTIFRFLTDDYSTPLGGYYITVVDSEVYSLTVALDPTRAENIVDLDCDGIVELIVVDDHMIKAQEETELSVFKRFFTWTEDGWQVDSPGDYVNVYSSMAEADLEKIEASSPKTPHVWSYAYHSYMAGEDLEEIQFRVAKLVEDFSLNWLINSTEMVKLLDQNINQYDGYVMKRPTPDSSPTM</sequence>
<dbReference type="EMBL" id="CP003532">
    <property type="protein sequence ID" value="AFK06902.1"/>
    <property type="molecule type" value="Genomic_DNA"/>
</dbReference>
<organism evidence="3 4">
    <name type="scientific">Mesotoga prima MesG1.Ag.4.2</name>
    <dbReference type="NCBI Taxonomy" id="660470"/>
    <lineage>
        <taxon>Bacteria</taxon>
        <taxon>Thermotogati</taxon>
        <taxon>Thermotogota</taxon>
        <taxon>Thermotogae</taxon>
        <taxon>Kosmotogales</taxon>
        <taxon>Kosmotogaceae</taxon>
        <taxon>Mesotoga</taxon>
    </lineage>
</organism>
<proteinExistence type="predicted"/>
<name>I2F4P9_9BACT</name>